<dbReference type="PANTHER" id="PTHR35532">
    <property type="entry name" value="SIMILAR TO POLYHYDROXYALKANOATE DEPOLYMERASE"/>
    <property type="match status" value="1"/>
</dbReference>
<comment type="caution">
    <text evidence="1">The sequence shown here is derived from an EMBL/GenBank/DDBJ whole genome shotgun (WGS) entry which is preliminary data.</text>
</comment>
<dbReference type="Proteomes" id="UP000285343">
    <property type="component" value="Unassembled WGS sequence"/>
</dbReference>
<organism evidence="1 2">
    <name type="scientific">Bacteroides uniformis</name>
    <dbReference type="NCBI Taxonomy" id="820"/>
    <lineage>
        <taxon>Bacteria</taxon>
        <taxon>Pseudomonadati</taxon>
        <taxon>Bacteroidota</taxon>
        <taxon>Bacteroidia</taxon>
        <taxon>Bacteroidales</taxon>
        <taxon>Bacteroidaceae</taxon>
        <taxon>Bacteroides</taxon>
    </lineage>
</organism>
<sequence>MMNNLSVISYVILLFFIACRQETPLEYALAASGENRKELELFLDYFREDSLKYKAACFLIENMPGAFAVNEEIVSACKPFYQMYDSLSHTYDYDSLSIYDQYSKGKDWGRQIDSLWNIYSCYNSEKLKRDMRIDIKTIKASRLITELEQAFRVWKENVYTRNCSFETFCDYILPYRQENGLLVDSARQMFYNRHRGQFFTNSGKNMIEEADSLLRFYSYIGHSGFHATGIPIWDVATLEKLRHGLCIHKCWHNTLLFSSLGMAVATDVVPAWANRGSSHSWNVLVEEGNIHPFNPFWEQGLWQYRRLYNNVDYHKYWGRFRLPKVFRKTYRHYMEGPLADGVPAKDIPEAFRSLRKKDVSHEYFDTVNVRIKLRKVPSGMKYAYLCVWNYNNWRPVHFGKITGDVASFSGMGKDIVYLPMYCMDGEMVVAADPVLVQKDGKMRILCPEDAQEEMVTTQYTGVLAYPLNRYNNGIITGTVLRGGTVHGKWGDTLCVFPERIELNTQRLRVRSEDSIRYIRMFLPSNGMALGDLKFYKKTVSGEELLKSVRWLTEFPLSYKEESADWILDAYSSTGYRMDLDKKYADLDLGECCRLVEVSFCPYLDVEYRQDETYELCLWKDGWQVVASAKGGKPLRFTDVPRNALWLIRPLSQSGRKHVRPFVYEAGEVYWY</sequence>
<evidence type="ECO:0008006" key="3">
    <source>
        <dbReference type="Google" id="ProtNLM"/>
    </source>
</evidence>
<protein>
    <recommendedName>
        <fullName evidence="3">Discoidin domain-containing protein</fullName>
    </recommendedName>
</protein>
<dbReference type="PANTHER" id="PTHR35532:SF5">
    <property type="entry name" value="CARBOHYDRATE-BINDING DOMAIN-CONTAINING PROTEIN"/>
    <property type="match status" value="1"/>
</dbReference>
<reference evidence="1 2" key="1">
    <citation type="submission" date="2018-08" db="EMBL/GenBank/DDBJ databases">
        <title>A genome reference for cultivated species of the human gut microbiota.</title>
        <authorList>
            <person name="Zou Y."/>
            <person name="Xue W."/>
            <person name="Luo G."/>
        </authorList>
    </citation>
    <scope>NUCLEOTIDE SEQUENCE [LARGE SCALE GENOMIC DNA]</scope>
    <source>
        <strain evidence="1 2">AF14-42</strain>
    </source>
</reference>
<accession>A0A412X571</accession>
<proteinExistence type="predicted"/>
<dbReference type="AlphaFoldDB" id="A0A412X571"/>
<name>A0A412X571_BACUN</name>
<dbReference type="RefSeq" id="WP_117866650.1">
    <property type="nucleotide sequence ID" value="NZ_QRZC01000043.1"/>
</dbReference>
<dbReference type="EMBL" id="QRZC01000043">
    <property type="protein sequence ID" value="RGV35660.1"/>
    <property type="molecule type" value="Genomic_DNA"/>
</dbReference>
<evidence type="ECO:0000313" key="2">
    <source>
        <dbReference type="Proteomes" id="UP000285343"/>
    </source>
</evidence>
<gene>
    <name evidence="1" type="ORF">DWW14_21695</name>
</gene>
<evidence type="ECO:0000313" key="1">
    <source>
        <dbReference type="EMBL" id="RGV35660.1"/>
    </source>
</evidence>